<evidence type="ECO:0000256" key="2">
    <source>
        <dbReference type="SAM" id="Phobius"/>
    </source>
</evidence>
<evidence type="ECO:0000313" key="3">
    <source>
        <dbReference type="EMBL" id="KAG5375547.1"/>
    </source>
</evidence>
<evidence type="ECO:0000256" key="1">
    <source>
        <dbReference type="SAM" id="MobiDB-lite"/>
    </source>
</evidence>
<feature type="compositionally biased region" description="Low complexity" evidence="1">
    <location>
        <begin position="130"/>
        <end position="140"/>
    </location>
</feature>
<evidence type="ECO:0000313" key="4">
    <source>
        <dbReference type="Proteomes" id="UP000823674"/>
    </source>
</evidence>
<feature type="region of interest" description="Disordered" evidence="1">
    <location>
        <begin position="124"/>
        <end position="144"/>
    </location>
</feature>
<dbReference type="EMBL" id="JADBGQ010000010">
    <property type="protein sequence ID" value="KAG5375547.1"/>
    <property type="molecule type" value="Genomic_DNA"/>
</dbReference>
<proteinExistence type="predicted"/>
<accession>A0ABQ7KLY7</accession>
<keyword evidence="4" id="KW-1185">Reference proteome</keyword>
<comment type="caution">
    <text evidence="3">The sequence shown here is derived from an EMBL/GenBank/DDBJ whole genome shotgun (WGS) entry which is preliminary data.</text>
</comment>
<keyword evidence="2" id="KW-0812">Transmembrane</keyword>
<feature type="transmembrane region" description="Helical" evidence="2">
    <location>
        <begin position="367"/>
        <end position="386"/>
    </location>
</feature>
<organism evidence="3 4">
    <name type="scientific">Brassica rapa subsp. trilocularis</name>
    <dbReference type="NCBI Taxonomy" id="1813537"/>
    <lineage>
        <taxon>Eukaryota</taxon>
        <taxon>Viridiplantae</taxon>
        <taxon>Streptophyta</taxon>
        <taxon>Embryophyta</taxon>
        <taxon>Tracheophyta</taxon>
        <taxon>Spermatophyta</taxon>
        <taxon>Magnoliopsida</taxon>
        <taxon>eudicotyledons</taxon>
        <taxon>Gunneridae</taxon>
        <taxon>Pentapetalae</taxon>
        <taxon>rosids</taxon>
        <taxon>malvids</taxon>
        <taxon>Brassicales</taxon>
        <taxon>Brassicaceae</taxon>
        <taxon>Brassiceae</taxon>
        <taxon>Brassica</taxon>
    </lineage>
</organism>
<feature type="transmembrane region" description="Helical" evidence="2">
    <location>
        <begin position="302"/>
        <end position="320"/>
    </location>
</feature>
<reference evidence="3 4" key="1">
    <citation type="submission" date="2021-03" db="EMBL/GenBank/DDBJ databases">
        <authorList>
            <person name="King G.J."/>
            <person name="Bancroft I."/>
            <person name="Baten A."/>
            <person name="Bloomfield J."/>
            <person name="Borpatragohain P."/>
            <person name="He Z."/>
            <person name="Irish N."/>
            <person name="Irwin J."/>
            <person name="Liu K."/>
            <person name="Mauleon R.P."/>
            <person name="Moore J."/>
            <person name="Morris R."/>
            <person name="Ostergaard L."/>
            <person name="Wang B."/>
            <person name="Wells R."/>
        </authorList>
    </citation>
    <scope>NUCLEOTIDE SEQUENCE [LARGE SCALE GENOMIC DNA]</scope>
    <source>
        <strain evidence="3">R-o-18</strain>
        <tissue evidence="3">Leaf</tissue>
    </source>
</reference>
<gene>
    <name evidence="3" type="primary">A10p008500.1_BraROA</name>
    <name evidence="3" type="ORF">IGI04_040143</name>
</gene>
<name>A0ABQ7KLY7_BRACM</name>
<protein>
    <submittedName>
        <fullName evidence="3">Uncharacterized protein</fullName>
    </submittedName>
</protein>
<keyword evidence="2" id="KW-1133">Transmembrane helix</keyword>
<sequence length="479" mass="54238">MSVRHSLLVCMSHTSTTGSVRHSLLVCMSHTSTKVAMKALPSSREELKSSMMSRTWKSTETRALPICNSRFLMNPPTFLWNNPLLGSKTVTIVKEKYNFRSKKTNQARSLRNYRTYTLSGRYVATKRSSRSQPSARPARSLCNDRARAKAQSLRSDRARAKVRSLRSDRALPNIDTTPVHAFSSNLQMLSPEAVASSKVRSLSKEIVINVSSRKMAHRDLRHDSRPILLFLNQKPVNHSTVYAWSTKKDKCQVSADKYRTATQLGLAVLGLLELGISPTALEPRLIPCCTGCKFGIRSFCSLFDFLYFIVEIRVFLVYLFKRKSKVRISVPTSTKVNESPAGSIFRPRWSAITLDSMLTEDTMSQSALGVILCLIFSLAWCNILLMSSSVSLVSVKYIHSLWMLGNIFLPLPQGSCHSSLINLHRLWCIFRLLTDVFCRCPEVALDSREVLVDRGLRLTVDWQLILSVDWRFSHFSDRC</sequence>
<keyword evidence="2" id="KW-0472">Membrane</keyword>
<dbReference type="Proteomes" id="UP000823674">
    <property type="component" value="Chromosome A10"/>
</dbReference>